<gene>
    <name evidence="3" type="ORF">DV701_10375</name>
</gene>
<organism evidence="3 4">
    <name type="scientific">Ornithinimicrobium avium</name>
    <dbReference type="NCBI Taxonomy" id="2283195"/>
    <lineage>
        <taxon>Bacteria</taxon>
        <taxon>Bacillati</taxon>
        <taxon>Actinomycetota</taxon>
        <taxon>Actinomycetes</taxon>
        <taxon>Micrococcales</taxon>
        <taxon>Ornithinimicrobiaceae</taxon>
        <taxon>Ornithinimicrobium</taxon>
    </lineage>
</organism>
<evidence type="ECO:0000259" key="2">
    <source>
        <dbReference type="Pfam" id="PF01902"/>
    </source>
</evidence>
<name>A0A345NN66_9MICO</name>
<dbReference type="Gene3D" id="3.40.50.620">
    <property type="entry name" value="HUPs"/>
    <property type="match status" value="1"/>
</dbReference>
<dbReference type="EC" id="6.3.1.14" evidence="3"/>
<feature type="region of interest" description="Disordered" evidence="1">
    <location>
        <begin position="1"/>
        <end position="31"/>
    </location>
</feature>
<dbReference type="Pfam" id="PF01902">
    <property type="entry name" value="Diphthami_syn_2"/>
    <property type="match status" value="1"/>
</dbReference>
<feature type="compositionally biased region" description="Low complexity" evidence="1">
    <location>
        <begin position="1"/>
        <end position="11"/>
    </location>
</feature>
<dbReference type="AlphaFoldDB" id="A0A345NN66"/>
<accession>A0A345NN66</accession>
<dbReference type="EMBL" id="CP031229">
    <property type="protein sequence ID" value="AXH96474.1"/>
    <property type="molecule type" value="Genomic_DNA"/>
</dbReference>
<evidence type="ECO:0000313" key="4">
    <source>
        <dbReference type="Proteomes" id="UP000253790"/>
    </source>
</evidence>
<dbReference type="GO" id="GO:0017178">
    <property type="term" value="F:diphthine-ammonia ligase activity"/>
    <property type="evidence" value="ECO:0007669"/>
    <property type="project" value="UniProtKB-EC"/>
</dbReference>
<reference evidence="3 4" key="1">
    <citation type="submission" date="2018-07" db="EMBL/GenBank/DDBJ databases">
        <title>Complete genome sequencing of Ornithinimicrobium sp. AMA3305.</title>
        <authorList>
            <person name="Bae J.-W."/>
        </authorList>
    </citation>
    <scope>NUCLEOTIDE SEQUENCE [LARGE SCALE GENOMIC DNA]</scope>
    <source>
        <strain evidence="3 4">AMA3305</strain>
    </source>
</reference>
<keyword evidence="3" id="KW-0436">Ligase</keyword>
<dbReference type="InterPro" id="IPR014729">
    <property type="entry name" value="Rossmann-like_a/b/a_fold"/>
</dbReference>
<keyword evidence="4" id="KW-1185">Reference proteome</keyword>
<protein>
    <submittedName>
        <fullName evidence="3">Diphthine--ammonia ligase</fullName>
        <ecNumber evidence="3">6.3.1.14</ecNumber>
    </submittedName>
</protein>
<dbReference type="NCBIfam" id="TIGR00290">
    <property type="entry name" value="MJ0570_dom"/>
    <property type="match status" value="1"/>
</dbReference>
<dbReference type="InterPro" id="IPR002761">
    <property type="entry name" value="Diphthami_syn_dom"/>
</dbReference>
<sequence>MPSRPGAAPGPAAAPPRSAAPPPRGRGHLPGRLGAALLGSEEARTVRGEDRMVRMAGLYCSWSGGKDCAAALHEVWRREDPALLLTMLTEDGERSRSHGLHRDVLVRQAEAIGVPIRFAASSWSEYAQALLGLVRGAAQDGFTTGVFGDLDVEGHREWQQRLAREAGTTALLPLWKRDTTGHARSVVDQGFRAMIVAVKDKMVPLDLLGRVMDEQVVAELQAAGVDPSGEYGEFHTVVVDGPLFGRPLVLEQGERTLRSGMWFLDVR</sequence>
<evidence type="ECO:0000256" key="1">
    <source>
        <dbReference type="SAM" id="MobiDB-lite"/>
    </source>
</evidence>
<dbReference type="Proteomes" id="UP000253790">
    <property type="component" value="Chromosome"/>
</dbReference>
<proteinExistence type="predicted"/>
<dbReference type="CDD" id="cd01994">
    <property type="entry name" value="AANH_PF0828-like"/>
    <property type="match status" value="1"/>
</dbReference>
<dbReference type="Gene3D" id="3.90.1490.10">
    <property type="entry name" value="putative n-type atp pyrophosphatase, domain 2"/>
    <property type="match status" value="1"/>
</dbReference>
<evidence type="ECO:0000313" key="3">
    <source>
        <dbReference type="EMBL" id="AXH96474.1"/>
    </source>
</evidence>
<dbReference type="KEGG" id="orn:DV701_10375"/>
<dbReference type="OrthoDB" id="3572539at2"/>
<dbReference type="SUPFAM" id="SSF52402">
    <property type="entry name" value="Adenine nucleotide alpha hydrolases-like"/>
    <property type="match status" value="1"/>
</dbReference>
<feature type="domain" description="Diphthamide synthase" evidence="2">
    <location>
        <begin position="62"/>
        <end position="266"/>
    </location>
</feature>
<feature type="compositionally biased region" description="Pro residues" evidence="1">
    <location>
        <begin position="12"/>
        <end position="24"/>
    </location>
</feature>